<feature type="region of interest" description="Disordered" evidence="1">
    <location>
        <begin position="983"/>
        <end position="1006"/>
    </location>
</feature>
<name>A0A9J2PLM2_ASCLU</name>
<dbReference type="PANTHER" id="PTHR47092">
    <property type="entry name" value="CAT EYE SYNDROME CRITICAL REGION PROTEIN 2"/>
    <property type="match status" value="1"/>
</dbReference>
<dbReference type="Proteomes" id="UP000036681">
    <property type="component" value="Unplaced"/>
</dbReference>
<keyword evidence="2" id="KW-1185">Reference proteome</keyword>
<feature type="compositionally biased region" description="Low complexity" evidence="1">
    <location>
        <begin position="830"/>
        <end position="845"/>
    </location>
</feature>
<dbReference type="InterPro" id="IPR029614">
    <property type="entry name" value="CECR2"/>
</dbReference>
<evidence type="ECO:0000313" key="2">
    <source>
        <dbReference type="Proteomes" id="UP000036681"/>
    </source>
</evidence>
<dbReference type="WBParaSite" id="ALUE_0001045101-mRNA-1">
    <property type="protein sequence ID" value="ALUE_0001045101-mRNA-1"/>
    <property type="gene ID" value="ALUE_0001045101"/>
</dbReference>
<proteinExistence type="predicted"/>
<protein>
    <submittedName>
        <fullName evidence="3">DDT domain-containing protein</fullName>
    </submittedName>
</protein>
<reference evidence="3" key="1">
    <citation type="submission" date="2023-03" db="UniProtKB">
        <authorList>
            <consortium name="WormBaseParasite"/>
        </authorList>
    </citation>
    <scope>IDENTIFICATION</scope>
</reference>
<dbReference type="PANTHER" id="PTHR47092:SF1">
    <property type="entry name" value="CHROMATIN REMODELING REGULATOR CECR2"/>
    <property type="match status" value="1"/>
</dbReference>
<feature type="region of interest" description="Disordered" evidence="1">
    <location>
        <begin position="1"/>
        <end position="23"/>
    </location>
</feature>
<sequence length="1006" mass="114258">MKLRGYSKDTEDEASTSTPTSSVVSHKGEYVFPERLAKVGDWRKAALSNKCNGEPSTSLNLALVFDFFNKFCSAFNLSKVTEDELYEAVHANTASLGSRVLIRMCVELLSGFSSIDCTHQMRMYHRNRVYRETNEENYNISLWEFFEHDWKLMRNKIGFKNLFTSSKESADLFKFEPRVRAAILYDLCQYRLTCMDAQDIIDSVIDESDSPIGDQLRTLPIGTSGDEQYYYLGGIWVYRSKPFTRRTIRQMVKTSYGDDFEIAAKRVRKKSADRCTQEQRYLEQKRGNREGFLMEKETENGVVRMDDSVEGNELKGAEGDAMDSCFEGAYPKASDNSATTLNVFKKEDGILESRPVLTDKMNGFMDVKKETMEGINENLKEVPAIDSNAVCDTAEKFDEEEYFESLREQDIKWEVVCKNEDDIHFLIEYLRGSHKAGHSALSKAMIDVVLPSVQKTLHTQRAFMKKKSRFMPVEADANSAGTYQLRHSRRLEEKRIEREKRMEEERKLQIEMENTLRERKWMRSVLGGKAVEFETPKQLSREERAKQREQRIEQYNLTRRMQMEHIGAFSREESGVQEIKTEFDSTMMNSMNDDQTFTEIGPNTRGIPSRLAEEHNRVANSNIVELQSMNVSEHPGLRIGNEMLVSDSESKSQITMMVSSLIPQQLCNLSVAAENETLAKVSLPGVPTLQPTNKQHLSSICTSFQQADNNKYQYQSREQWPSSAYNGTGNGPVSCRDAPAERLTLAEHDTSFVGNSSLNIYDDGAGALNEGSYSQPTCSRNGVSDDSWSDSDFPIDVCCSEEDSCLGSSARTRPLADVYGRAHNPQPVASNSLPASSSSRSMQPSFDGETGDGSGMVLLQEERPASADFYKTSRVLSRVYDNVSPSVVYDVDSYEEQSAVERGYVDYPSLKDGQLRWFRIMEPLGTRVVLKQEGPLREHDYYMPTVEQIVTNGWRFSVEPQVVDSSYEVTEFALQFEEMGLPKADDAELETPLIESDAWQDGNEQL</sequence>
<accession>A0A9J2PLM2</accession>
<feature type="region of interest" description="Disordered" evidence="1">
    <location>
        <begin position="820"/>
        <end position="855"/>
    </location>
</feature>
<dbReference type="GO" id="GO:0006338">
    <property type="term" value="P:chromatin remodeling"/>
    <property type="evidence" value="ECO:0007669"/>
    <property type="project" value="InterPro"/>
</dbReference>
<evidence type="ECO:0000313" key="3">
    <source>
        <dbReference type="WBParaSite" id="ALUE_0001045101-mRNA-1"/>
    </source>
</evidence>
<evidence type="ECO:0000256" key="1">
    <source>
        <dbReference type="SAM" id="MobiDB-lite"/>
    </source>
</evidence>
<dbReference type="GO" id="GO:0090537">
    <property type="term" value="C:CERF complex"/>
    <property type="evidence" value="ECO:0007669"/>
    <property type="project" value="InterPro"/>
</dbReference>
<dbReference type="AlphaFoldDB" id="A0A9J2PLM2"/>
<dbReference type="GO" id="GO:0007338">
    <property type="term" value="P:single fertilization"/>
    <property type="evidence" value="ECO:0007669"/>
    <property type="project" value="TreeGrafter"/>
</dbReference>
<organism evidence="2 3">
    <name type="scientific">Ascaris lumbricoides</name>
    <name type="common">Giant roundworm</name>
    <dbReference type="NCBI Taxonomy" id="6252"/>
    <lineage>
        <taxon>Eukaryota</taxon>
        <taxon>Metazoa</taxon>
        <taxon>Ecdysozoa</taxon>
        <taxon>Nematoda</taxon>
        <taxon>Chromadorea</taxon>
        <taxon>Rhabditida</taxon>
        <taxon>Spirurina</taxon>
        <taxon>Ascaridomorpha</taxon>
        <taxon>Ascaridoidea</taxon>
        <taxon>Ascarididae</taxon>
        <taxon>Ascaris</taxon>
    </lineage>
</organism>